<reference evidence="1" key="1">
    <citation type="journal article" date="2018" name="Genome Res.">
        <title>The genomic architecture and molecular evolution of ant odorant receptors.</title>
        <authorList>
            <person name="McKenzie S.K."/>
            <person name="Kronauer D.J.C."/>
        </authorList>
    </citation>
    <scope>NUCLEOTIDE SEQUENCE [LARGE SCALE GENOMIC DNA]</scope>
    <source>
        <strain evidence="1">Clonal line C1</strain>
    </source>
</reference>
<gene>
    <name evidence="1" type="ORF">DMN91_000395</name>
</gene>
<evidence type="ECO:0000313" key="1">
    <source>
        <dbReference type="EMBL" id="RLU26599.1"/>
    </source>
</evidence>
<proteinExistence type="predicted"/>
<feature type="non-terminal residue" evidence="1">
    <location>
        <position position="1"/>
    </location>
</feature>
<organism evidence="1">
    <name type="scientific">Ooceraea biroi</name>
    <name type="common">Clonal raider ant</name>
    <name type="synonym">Cerapachys biroi</name>
    <dbReference type="NCBI Taxonomy" id="2015173"/>
    <lineage>
        <taxon>Eukaryota</taxon>
        <taxon>Metazoa</taxon>
        <taxon>Ecdysozoa</taxon>
        <taxon>Arthropoda</taxon>
        <taxon>Hexapoda</taxon>
        <taxon>Insecta</taxon>
        <taxon>Pterygota</taxon>
        <taxon>Neoptera</taxon>
        <taxon>Endopterygota</taxon>
        <taxon>Hymenoptera</taxon>
        <taxon>Apocrita</taxon>
        <taxon>Aculeata</taxon>
        <taxon>Formicoidea</taxon>
        <taxon>Formicidae</taxon>
        <taxon>Dorylinae</taxon>
        <taxon>Ooceraea</taxon>
    </lineage>
</organism>
<comment type="caution">
    <text evidence="1">The sequence shown here is derived from an EMBL/GenBank/DDBJ whole genome shotgun (WGS) entry which is preliminary data.</text>
</comment>
<dbReference type="EMBL" id="QOIP01000001">
    <property type="protein sequence ID" value="RLU26599.1"/>
    <property type="molecule type" value="Genomic_DNA"/>
</dbReference>
<protein>
    <submittedName>
        <fullName evidence="1">Uncharacterized protein</fullName>
    </submittedName>
</protein>
<accession>A0A3L8E323</accession>
<dbReference type="AlphaFoldDB" id="A0A3L8E323"/>
<name>A0A3L8E323_OOCBI</name>
<sequence>EISDFNNILLAEEALSEPHAAADIRELLTKERRFHRMGSMLLSTTIGEIREMVRETGDAPQ</sequence>
<dbReference type="Proteomes" id="UP000279307">
    <property type="component" value="Chromosome 1"/>
</dbReference>
<reference evidence="1" key="2">
    <citation type="submission" date="2018-07" db="EMBL/GenBank/DDBJ databases">
        <authorList>
            <person name="Mckenzie S.K."/>
            <person name="Kronauer D.J.C."/>
        </authorList>
    </citation>
    <scope>NUCLEOTIDE SEQUENCE</scope>
    <source>
        <strain evidence="1">Clonal line C1</strain>
    </source>
</reference>